<dbReference type="Proteomes" id="UP000229749">
    <property type="component" value="Unassembled WGS sequence"/>
</dbReference>
<dbReference type="InterPro" id="IPR002509">
    <property type="entry name" value="NODB_dom"/>
</dbReference>
<evidence type="ECO:0000259" key="1">
    <source>
        <dbReference type="PROSITE" id="PS51677"/>
    </source>
</evidence>
<comment type="caution">
    <text evidence="2">The sequence shown here is derived from an EMBL/GenBank/DDBJ whole genome shotgun (WGS) entry which is preliminary data.</text>
</comment>
<dbReference type="PROSITE" id="PS51677">
    <property type="entry name" value="NODB"/>
    <property type="match status" value="1"/>
</dbReference>
<dbReference type="SUPFAM" id="SSF88713">
    <property type="entry name" value="Glycoside hydrolase/deacetylase"/>
    <property type="match status" value="1"/>
</dbReference>
<evidence type="ECO:0000313" key="3">
    <source>
        <dbReference type="Proteomes" id="UP000229749"/>
    </source>
</evidence>
<dbReference type="AlphaFoldDB" id="A0A2M7XHX4"/>
<organism evidence="2 3">
    <name type="scientific">Candidatus Uhrbacteria bacterium CG_4_9_14_3_um_filter_36_7</name>
    <dbReference type="NCBI Taxonomy" id="1975033"/>
    <lineage>
        <taxon>Bacteria</taxon>
        <taxon>Candidatus Uhriibacteriota</taxon>
    </lineage>
</organism>
<evidence type="ECO:0000313" key="2">
    <source>
        <dbReference type="EMBL" id="PJA47445.1"/>
    </source>
</evidence>
<dbReference type="InterPro" id="IPR011330">
    <property type="entry name" value="Glyco_hydro/deAcase_b/a-brl"/>
</dbReference>
<dbReference type="Pfam" id="PF01522">
    <property type="entry name" value="Polysacc_deac_1"/>
    <property type="match status" value="1"/>
</dbReference>
<dbReference type="GO" id="GO:0016810">
    <property type="term" value="F:hydrolase activity, acting on carbon-nitrogen (but not peptide) bonds"/>
    <property type="evidence" value="ECO:0007669"/>
    <property type="project" value="InterPro"/>
</dbReference>
<reference evidence="3" key="1">
    <citation type="submission" date="2017-09" db="EMBL/GenBank/DDBJ databases">
        <title>Depth-based differentiation of microbial function through sediment-hosted aquifers and enrichment of novel symbionts in the deep terrestrial subsurface.</title>
        <authorList>
            <person name="Probst A.J."/>
            <person name="Ladd B."/>
            <person name="Jarett J.K."/>
            <person name="Geller-Mcgrath D.E."/>
            <person name="Sieber C.M.K."/>
            <person name="Emerson J.B."/>
            <person name="Anantharaman K."/>
            <person name="Thomas B.C."/>
            <person name="Malmstrom R."/>
            <person name="Stieglmeier M."/>
            <person name="Klingl A."/>
            <person name="Woyke T."/>
            <person name="Ryan C.M."/>
            <person name="Banfield J.F."/>
        </authorList>
    </citation>
    <scope>NUCLEOTIDE SEQUENCE [LARGE SCALE GENOMIC DNA]</scope>
</reference>
<dbReference type="EMBL" id="PFWS01000020">
    <property type="protein sequence ID" value="PJA47445.1"/>
    <property type="molecule type" value="Genomic_DNA"/>
</dbReference>
<dbReference type="InterPro" id="IPR050248">
    <property type="entry name" value="Polysacc_deacetylase_ArnD"/>
</dbReference>
<proteinExistence type="predicted"/>
<dbReference type="PANTHER" id="PTHR10587">
    <property type="entry name" value="GLYCOSYL TRANSFERASE-RELATED"/>
    <property type="match status" value="1"/>
</dbReference>
<protein>
    <submittedName>
        <fullName evidence="2">Polysaccharide deacetylase</fullName>
    </submittedName>
</protein>
<name>A0A2M7XHX4_9BACT</name>
<dbReference type="GO" id="GO:0005975">
    <property type="term" value="P:carbohydrate metabolic process"/>
    <property type="evidence" value="ECO:0007669"/>
    <property type="project" value="InterPro"/>
</dbReference>
<gene>
    <name evidence="2" type="ORF">CO172_01285</name>
</gene>
<dbReference type="Gene3D" id="3.20.20.370">
    <property type="entry name" value="Glycoside hydrolase/deacetylase"/>
    <property type="match status" value="1"/>
</dbReference>
<accession>A0A2M7XHX4</accession>
<dbReference type="PANTHER" id="PTHR10587:SF125">
    <property type="entry name" value="POLYSACCHARIDE DEACETYLASE YHEN-RELATED"/>
    <property type="match status" value="1"/>
</dbReference>
<sequence length="234" mass="26733">MKKLLYTCISLFLFILILFGLYKVSISRSFQFFGDITSSINTEERVVALTFDDGPTKYTREVLDILKEKNISATFYVIGSDLEKHSDIGAAIVVEGHELGNHSYSHPRFFLKFQSFIDNEIQRTNELIGQAGFDGKITFRPPYGKKLFGLPWYLMIHRIDTVTWDVEPDSFGSESDFIVQHTIENVKNGSIILLHPLCESCNGQRDAIPKIIDALHEQGYKFLTVSELLRLDQN</sequence>
<feature type="domain" description="NodB homology" evidence="1">
    <location>
        <begin position="45"/>
        <end position="223"/>
    </location>
</feature>